<evidence type="ECO:0008006" key="3">
    <source>
        <dbReference type="Google" id="ProtNLM"/>
    </source>
</evidence>
<organism evidence="1 2">
    <name type="scientific">Kitasatospora kifunensis</name>
    <name type="common">Streptomyces kifunensis</name>
    <dbReference type="NCBI Taxonomy" id="58351"/>
    <lineage>
        <taxon>Bacteria</taxon>
        <taxon>Bacillati</taxon>
        <taxon>Actinomycetota</taxon>
        <taxon>Actinomycetes</taxon>
        <taxon>Kitasatosporales</taxon>
        <taxon>Streptomycetaceae</taxon>
        <taxon>Kitasatospora</taxon>
    </lineage>
</organism>
<comment type="caution">
    <text evidence="1">The sequence shown here is derived from an EMBL/GenBank/DDBJ whole genome shotgun (WGS) entry which is preliminary data.</text>
</comment>
<dbReference type="EMBL" id="JACHJV010000001">
    <property type="protein sequence ID" value="MBB4924034.1"/>
    <property type="molecule type" value="Genomic_DNA"/>
</dbReference>
<sequence length="160" mass="17556">MSPTQATFSELLQKPKDTVAKMDRAPGHGIRLTRRGDEDLYLTTAARAEQAVEIVDSTTRMFVALIQSDPQAVTLLTRVFPEAFPWVRFLPAEAVREFLVELVDTARASTALRMIDPIATVIAAWKHTAEAYSDPELFAALTTDTGEDHGCVAPPEAAEE</sequence>
<evidence type="ECO:0000313" key="1">
    <source>
        <dbReference type="EMBL" id="MBB4924034.1"/>
    </source>
</evidence>
<accession>A0A7W7R2J1</accession>
<evidence type="ECO:0000313" key="2">
    <source>
        <dbReference type="Proteomes" id="UP000540506"/>
    </source>
</evidence>
<keyword evidence="2" id="KW-1185">Reference proteome</keyword>
<name>A0A7W7R2J1_KITKI</name>
<proteinExistence type="predicted"/>
<gene>
    <name evidence="1" type="ORF">FHR34_003027</name>
</gene>
<dbReference type="RefSeq" id="WP_184936045.1">
    <property type="nucleotide sequence ID" value="NZ_JACHJV010000001.1"/>
</dbReference>
<reference evidence="1 2" key="1">
    <citation type="submission" date="2020-08" db="EMBL/GenBank/DDBJ databases">
        <title>Sequencing the genomes of 1000 actinobacteria strains.</title>
        <authorList>
            <person name="Klenk H.-P."/>
        </authorList>
    </citation>
    <scope>NUCLEOTIDE SEQUENCE [LARGE SCALE GENOMIC DNA]</scope>
    <source>
        <strain evidence="1 2">DSM 41654</strain>
    </source>
</reference>
<dbReference type="Proteomes" id="UP000540506">
    <property type="component" value="Unassembled WGS sequence"/>
</dbReference>
<dbReference type="AlphaFoldDB" id="A0A7W7R2J1"/>
<protein>
    <recommendedName>
        <fullName evidence="3">Prevent-host-death family protein</fullName>
    </recommendedName>
</protein>